<proteinExistence type="predicted"/>
<name>A0ABW4MTB1_9BACI</name>
<keyword evidence="2" id="KW-1003">Cell membrane</keyword>
<dbReference type="SUPFAM" id="SSF55874">
    <property type="entry name" value="ATPase domain of HSP90 chaperone/DNA topoisomerase II/histidine kinase"/>
    <property type="match status" value="1"/>
</dbReference>
<dbReference type="EC" id="2.7.13.3" evidence="10"/>
<dbReference type="Pfam" id="PF06580">
    <property type="entry name" value="His_kinase"/>
    <property type="match status" value="1"/>
</dbReference>
<organism evidence="10 11">
    <name type="scientific">Fredinandcohnia salidurans</name>
    <dbReference type="NCBI Taxonomy" id="2595041"/>
    <lineage>
        <taxon>Bacteria</taxon>
        <taxon>Bacillati</taxon>
        <taxon>Bacillota</taxon>
        <taxon>Bacilli</taxon>
        <taxon>Bacillales</taxon>
        <taxon>Bacillaceae</taxon>
        <taxon>Fredinandcohnia</taxon>
    </lineage>
</organism>
<dbReference type="InterPro" id="IPR036890">
    <property type="entry name" value="HATPase_C_sf"/>
</dbReference>
<evidence type="ECO:0000256" key="2">
    <source>
        <dbReference type="ARBA" id="ARBA00022475"/>
    </source>
</evidence>
<dbReference type="Pfam" id="PF02518">
    <property type="entry name" value="HATPase_c"/>
    <property type="match status" value="1"/>
</dbReference>
<keyword evidence="7" id="KW-0175">Coiled coil</keyword>
<evidence type="ECO:0000256" key="4">
    <source>
        <dbReference type="ARBA" id="ARBA00022679"/>
    </source>
</evidence>
<gene>
    <name evidence="10" type="ORF">ACFSFW_20255</name>
</gene>
<dbReference type="InterPro" id="IPR003660">
    <property type="entry name" value="HAMP_dom"/>
</dbReference>
<dbReference type="CDD" id="cd06225">
    <property type="entry name" value="HAMP"/>
    <property type="match status" value="1"/>
</dbReference>
<dbReference type="Proteomes" id="UP001597227">
    <property type="component" value="Unassembled WGS sequence"/>
</dbReference>
<evidence type="ECO:0000256" key="1">
    <source>
        <dbReference type="ARBA" id="ARBA00004651"/>
    </source>
</evidence>
<dbReference type="PANTHER" id="PTHR34220:SF7">
    <property type="entry name" value="SENSOR HISTIDINE KINASE YPDA"/>
    <property type="match status" value="1"/>
</dbReference>
<dbReference type="GO" id="GO:0004673">
    <property type="term" value="F:protein histidine kinase activity"/>
    <property type="evidence" value="ECO:0007669"/>
    <property type="project" value="UniProtKB-EC"/>
</dbReference>
<evidence type="ECO:0000256" key="3">
    <source>
        <dbReference type="ARBA" id="ARBA00022553"/>
    </source>
</evidence>
<dbReference type="RefSeq" id="WP_388040844.1">
    <property type="nucleotide sequence ID" value="NZ_JBHUEK010000029.1"/>
</dbReference>
<dbReference type="EMBL" id="JBHUEK010000029">
    <property type="protein sequence ID" value="MFD1780991.1"/>
    <property type="molecule type" value="Genomic_DNA"/>
</dbReference>
<sequence length="572" mass="65914">MIKKSLHKKLLVIMLVAVIVPYVVSNIMTYHSSTEAIEDQLIENNRSLIESGILNISAYLEKLDQLSLTWLYDETLLESLNTTNFSIPQRNQVEYEMKNLLYMNSDVMRIEYHSNTAGETFFTERLRFSSESNPTTPIEDRLKDTYRVIEVKEYEGVPTLIIHRKIVEPPNPEPLGYLTIFTSTRELDLLLKRLSTDEEAILLFLESKSISSYSNTLEDTNQLQSIYKKRELQQFQSFTLGDEKGALFSDTGNIGGDVSLTLVKFIPSSMITGKATESIRNITFIQVFMLILLAIMLYFVSLSIIQPIKRLIKNIASIEKGDFHIAQVVEPQREDELGQLEKRFVEMTNRLNQLITKELRLQIEMKTAQLKMLQAQINPHFLYNTLQSIGTIALKQNAPDVYERLLSLSSIFRYSMDLKTRTVPLKNEIQHTKEYLYLQTGRFKERLQYKVNCTEESLKVDVPKMILQPIVENSIIHGVEKGNHSVLIKIEGYISEESLILKIMDNGQGFSQEKIEEIREQYSNGQMQANSSSGIGLLNVLFRLHFEYGESFKWDINSIPLKETTIQFVIPK</sequence>
<reference evidence="11" key="1">
    <citation type="journal article" date="2019" name="Int. J. Syst. Evol. Microbiol.">
        <title>The Global Catalogue of Microorganisms (GCM) 10K type strain sequencing project: providing services to taxonomists for standard genome sequencing and annotation.</title>
        <authorList>
            <consortium name="The Broad Institute Genomics Platform"/>
            <consortium name="The Broad Institute Genome Sequencing Center for Infectious Disease"/>
            <person name="Wu L."/>
            <person name="Ma J."/>
        </authorList>
    </citation>
    <scope>NUCLEOTIDE SEQUENCE [LARGE SCALE GENOMIC DNA]</scope>
    <source>
        <strain evidence="11">CCUG 15531</strain>
    </source>
</reference>
<evidence type="ECO:0000256" key="7">
    <source>
        <dbReference type="SAM" id="Coils"/>
    </source>
</evidence>
<comment type="subcellular location">
    <subcellularLocation>
        <location evidence="1">Cell membrane</location>
        <topology evidence="1">Multi-pass membrane protein</topology>
    </subcellularLocation>
</comment>
<feature type="coiled-coil region" evidence="7">
    <location>
        <begin position="337"/>
        <end position="376"/>
    </location>
</feature>
<dbReference type="Pfam" id="PF00672">
    <property type="entry name" value="HAMP"/>
    <property type="match status" value="1"/>
</dbReference>
<dbReference type="Gene3D" id="3.30.565.10">
    <property type="entry name" value="Histidine kinase-like ATPase, C-terminal domain"/>
    <property type="match status" value="1"/>
</dbReference>
<keyword evidence="4 10" id="KW-0808">Transferase</keyword>
<feature type="transmembrane region" description="Helical" evidence="8">
    <location>
        <begin position="284"/>
        <end position="305"/>
    </location>
</feature>
<evidence type="ECO:0000256" key="6">
    <source>
        <dbReference type="ARBA" id="ARBA00023136"/>
    </source>
</evidence>
<dbReference type="InterPro" id="IPR010559">
    <property type="entry name" value="Sig_transdc_His_kin_internal"/>
</dbReference>
<accession>A0ABW4MTB1</accession>
<evidence type="ECO:0000256" key="5">
    <source>
        <dbReference type="ARBA" id="ARBA00022777"/>
    </source>
</evidence>
<dbReference type="InterPro" id="IPR050640">
    <property type="entry name" value="Bact_2-comp_sensor_kinase"/>
</dbReference>
<dbReference type="SMART" id="SM00304">
    <property type="entry name" value="HAMP"/>
    <property type="match status" value="1"/>
</dbReference>
<keyword evidence="8" id="KW-0812">Transmembrane</keyword>
<dbReference type="PANTHER" id="PTHR34220">
    <property type="entry name" value="SENSOR HISTIDINE KINASE YPDA"/>
    <property type="match status" value="1"/>
</dbReference>
<keyword evidence="5 10" id="KW-0418">Kinase</keyword>
<evidence type="ECO:0000313" key="11">
    <source>
        <dbReference type="Proteomes" id="UP001597227"/>
    </source>
</evidence>
<dbReference type="PROSITE" id="PS50885">
    <property type="entry name" value="HAMP"/>
    <property type="match status" value="1"/>
</dbReference>
<dbReference type="InterPro" id="IPR003594">
    <property type="entry name" value="HATPase_dom"/>
</dbReference>
<keyword evidence="3" id="KW-0597">Phosphoprotein</keyword>
<dbReference type="Gene3D" id="6.10.340.10">
    <property type="match status" value="1"/>
</dbReference>
<keyword evidence="6 8" id="KW-0472">Membrane</keyword>
<keyword evidence="11" id="KW-1185">Reference proteome</keyword>
<evidence type="ECO:0000256" key="8">
    <source>
        <dbReference type="SAM" id="Phobius"/>
    </source>
</evidence>
<evidence type="ECO:0000313" key="10">
    <source>
        <dbReference type="EMBL" id="MFD1780991.1"/>
    </source>
</evidence>
<dbReference type="SUPFAM" id="SSF158472">
    <property type="entry name" value="HAMP domain-like"/>
    <property type="match status" value="1"/>
</dbReference>
<comment type="caution">
    <text evidence="10">The sequence shown here is derived from an EMBL/GenBank/DDBJ whole genome shotgun (WGS) entry which is preliminary data.</text>
</comment>
<evidence type="ECO:0000259" key="9">
    <source>
        <dbReference type="PROSITE" id="PS50885"/>
    </source>
</evidence>
<protein>
    <submittedName>
        <fullName evidence="10">Sensor histidine kinase</fullName>
        <ecNumber evidence="10">2.7.13.3</ecNumber>
    </submittedName>
</protein>
<keyword evidence="8" id="KW-1133">Transmembrane helix</keyword>
<feature type="domain" description="HAMP" evidence="9">
    <location>
        <begin position="302"/>
        <end position="356"/>
    </location>
</feature>